<reference evidence="2 3" key="1">
    <citation type="submission" date="2017-07" db="EMBL/GenBank/DDBJ databases">
        <title>An improved, manually edited Actinidia chinensis var. chinensis (kiwifruit) genome highlights the challenges associated with draft genomes and gene prediction in plants.</title>
        <authorList>
            <person name="Pilkington S."/>
            <person name="Crowhurst R."/>
            <person name="Hilario E."/>
            <person name="Nardozza S."/>
            <person name="Fraser L."/>
            <person name="Peng Y."/>
            <person name="Gunaseelan K."/>
            <person name="Simpson R."/>
            <person name="Tahir J."/>
            <person name="Deroles S."/>
            <person name="Templeton K."/>
            <person name="Luo Z."/>
            <person name="Davy M."/>
            <person name="Cheng C."/>
            <person name="Mcneilage M."/>
            <person name="Scaglione D."/>
            <person name="Liu Y."/>
            <person name="Zhang Q."/>
            <person name="Datson P."/>
            <person name="De Silva N."/>
            <person name="Gardiner S."/>
            <person name="Bassett H."/>
            <person name="Chagne D."/>
            <person name="Mccallum J."/>
            <person name="Dzierzon H."/>
            <person name="Deng C."/>
            <person name="Wang Y.-Y."/>
            <person name="Barron N."/>
            <person name="Manako K."/>
            <person name="Bowen J."/>
            <person name="Foster T."/>
            <person name="Erridge Z."/>
            <person name="Tiffin H."/>
            <person name="Waite C."/>
            <person name="Davies K."/>
            <person name="Grierson E."/>
            <person name="Laing W."/>
            <person name="Kirk R."/>
            <person name="Chen X."/>
            <person name="Wood M."/>
            <person name="Montefiori M."/>
            <person name="Brummell D."/>
            <person name="Schwinn K."/>
            <person name="Catanach A."/>
            <person name="Fullerton C."/>
            <person name="Li D."/>
            <person name="Meiyalaghan S."/>
            <person name="Nieuwenhuizen N."/>
            <person name="Read N."/>
            <person name="Prakash R."/>
            <person name="Hunter D."/>
            <person name="Zhang H."/>
            <person name="Mckenzie M."/>
            <person name="Knabel M."/>
            <person name="Harris A."/>
            <person name="Allan A."/>
            <person name="Chen A."/>
            <person name="Janssen B."/>
            <person name="Plunkett B."/>
            <person name="Dwamena C."/>
            <person name="Voogd C."/>
            <person name="Leif D."/>
            <person name="Lafferty D."/>
            <person name="Souleyre E."/>
            <person name="Varkonyi-Gasic E."/>
            <person name="Gambi F."/>
            <person name="Hanley J."/>
            <person name="Yao J.-L."/>
            <person name="Cheung J."/>
            <person name="David K."/>
            <person name="Warren B."/>
            <person name="Marsh K."/>
            <person name="Snowden K."/>
            <person name="Lin-Wang K."/>
            <person name="Brian L."/>
            <person name="Martinez-Sanchez M."/>
            <person name="Wang M."/>
            <person name="Ileperuma N."/>
            <person name="Macnee N."/>
            <person name="Campin R."/>
            <person name="Mcatee P."/>
            <person name="Drummond R."/>
            <person name="Espley R."/>
            <person name="Ireland H."/>
            <person name="Wu R."/>
            <person name="Atkinson R."/>
            <person name="Karunairetnam S."/>
            <person name="Bulley S."/>
            <person name="Chunkath S."/>
            <person name="Hanley Z."/>
            <person name="Storey R."/>
            <person name="Thrimawithana A."/>
            <person name="Thomson S."/>
            <person name="David C."/>
            <person name="Testolin R."/>
        </authorList>
    </citation>
    <scope>NUCLEOTIDE SEQUENCE [LARGE SCALE GENOMIC DNA]</scope>
    <source>
        <strain evidence="3">cv. Red5</strain>
        <tissue evidence="2">Young leaf</tissue>
    </source>
</reference>
<dbReference type="Gramene" id="PSS17961">
    <property type="protein sequence ID" value="PSS17961"/>
    <property type="gene ID" value="CEY00_Acc08692"/>
</dbReference>
<dbReference type="Proteomes" id="UP000241394">
    <property type="component" value="Chromosome LG11"/>
</dbReference>
<feature type="compositionally biased region" description="Polar residues" evidence="1">
    <location>
        <begin position="289"/>
        <end position="300"/>
    </location>
</feature>
<feature type="region of interest" description="Disordered" evidence="1">
    <location>
        <begin position="84"/>
        <end position="117"/>
    </location>
</feature>
<dbReference type="InParanoid" id="A0A2R6R008"/>
<dbReference type="PANTHER" id="PTHR37614:SF2">
    <property type="entry name" value="OS02G0121400 PROTEIN"/>
    <property type="match status" value="1"/>
</dbReference>
<reference evidence="3" key="2">
    <citation type="journal article" date="2018" name="BMC Genomics">
        <title>A manually annotated Actinidia chinensis var. chinensis (kiwifruit) genome highlights the challenges associated with draft genomes and gene prediction in plants.</title>
        <authorList>
            <person name="Pilkington S.M."/>
            <person name="Crowhurst R."/>
            <person name="Hilario E."/>
            <person name="Nardozza S."/>
            <person name="Fraser L."/>
            <person name="Peng Y."/>
            <person name="Gunaseelan K."/>
            <person name="Simpson R."/>
            <person name="Tahir J."/>
            <person name="Deroles S.C."/>
            <person name="Templeton K."/>
            <person name="Luo Z."/>
            <person name="Davy M."/>
            <person name="Cheng C."/>
            <person name="McNeilage M."/>
            <person name="Scaglione D."/>
            <person name="Liu Y."/>
            <person name="Zhang Q."/>
            <person name="Datson P."/>
            <person name="De Silva N."/>
            <person name="Gardiner S.E."/>
            <person name="Bassett H."/>
            <person name="Chagne D."/>
            <person name="McCallum J."/>
            <person name="Dzierzon H."/>
            <person name="Deng C."/>
            <person name="Wang Y.Y."/>
            <person name="Barron L."/>
            <person name="Manako K."/>
            <person name="Bowen J."/>
            <person name="Foster T.M."/>
            <person name="Erridge Z.A."/>
            <person name="Tiffin H."/>
            <person name="Waite C.N."/>
            <person name="Davies K.M."/>
            <person name="Grierson E.P."/>
            <person name="Laing W.A."/>
            <person name="Kirk R."/>
            <person name="Chen X."/>
            <person name="Wood M."/>
            <person name="Montefiori M."/>
            <person name="Brummell D.A."/>
            <person name="Schwinn K.E."/>
            <person name="Catanach A."/>
            <person name="Fullerton C."/>
            <person name="Li D."/>
            <person name="Meiyalaghan S."/>
            <person name="Nieuwenhuizen N."/>
            <person name="Read N."/>
            <person name="Prakash R."/>
            <person name="Hunter D."/>
            <person name="Zhang H."/>
            <person name="McKenzie M."/>
            <person name="Knabel M."/>
            <person name="Harris A."/>
            <person name="Allan A.C."/>
            <person name="Gleave A."/>
            <person name="Chen A."/>
            <person name="Janssen B.J."/>
            <person name="Plunkett B."/>
            <person name="Ampomah-Dwamena C."/>
            <person name="Voogd C."/>
            <person name="Leif D."/>
            <person name="Lafferty D."/>
            <person name="Souleyre E.J.F."/>
            <person name="Varkonyi-Gasic E."/>
            <person name="Gambi F."/>
            <person name="Hanley J."/>
            <person name="Yao J.L."/>
            <person name="Cheung J."/>
            <person name="David K.M."/>
            <person name="Warren B."/>
            <person name="Marsh K."/>
            <person name="Snowden K.C."/>
            <person name="Lin-Wang K."/>
            <person name="Brian L."/>
            <person name="Martinez-Sanchez M."/>
            <person name="Wang M."/>
            <person name="Ileperuma N."/>
            <person name="Macnee N."/>
            <person name="Campin R."/>
            <person name="McAtee P."/>
            <person name="Drummond R.S.M."/>
            <person name="Espley R.V."/>
            <person name="Ireland H.S."/>
            <person name="Wu R."/>
            <person name="Atkinson R.G."/>
            <person name="Karunairetnam S."/>
            <person name="Bulley S."/>
            <person name="Chunkath S."/>
            <person name="Hanley Z."/>
            <person name="Storey R."/>
            <person name="Thrimawithana A.H."/>
            <person name="Thomson S."/>
            <person name="David C."/>
            <person name="Testolin R."/>
            <person name="Huang H."/>
            <person name="Hellens R.P."/>
            <person name="Schaffer R.J."/>
        </authorList>
    </citation>
    <scope>NUCLEOTIDE SEQUENCE [LARGE SCALE GENOMIC DNA]</scope>
    <source>
        <strain evidence="3">cv. Red5</strain>
    </source>
</reference>
<gene>
    <name evidence="2" type="ORF">CEY00_Acc08692</name>
</gene>
<dbReference type="EMBL" id="NKQK01000011">
    <property type="protein sequence ID" value="PSS17961.1"/>
    <property type="molecule type" value="Genomic_DNA"/>
</dbReference>
<sequence length="317" mass="35978">MEQGTHTNHLQTSLPDFFGDEELVIVEILLCFPELVLECDLRKWVLFNKGNRSKRRRRTEFNWSPESSLNYLWKSHEDKREKAREPKFIGKASSPDTPLNLSASEPDEKSEDSLGKISKKRKLLQTDDESLETIDELIKRKKNLERIFPEVLKGSSCCVKFEHEVKNVKDYVNSQRAFNLDLKQVPSLSLENHQAELINSINVSENQDEHQVHCMVHHQPSAVDPTVDGPQTNETFQHPCAQISPVLPSGSGKAHDRSPFAIDLNVPAEAACRQQGHSCRSKEEKGDYDQSQEGSSCHQSSLSSADNILIFTLHTHN</sequence>
<protein>
    <submittedName>
        <fullName evidence="2">Nucleolar protein</fullName>
    </submittedName>
</protein>
<keyword evidence="3" id="KW-1185">Reference proteome</keyword>
<feature type="region of interest" description="Disordered" evidence="1">
    <location>
        <begin position="277"/>
        <end position="300"/>
    </location>
</feature>
<accession>A0A2R6R008</accession>
<proteinExistence type="predicted"/>
<comment type="caution">
    <text evidence="2">The sequence shown here is derived from an EMBL/GenBank/DDBJ whole genome shotgun (WGS) entry which is preliminary data.</text>
</comment>
<evidence type="ECO:0000313" key="3">
    <source>
        <dbReference type="Proteomes" id="UP000241394"/>
    </source>
</evidence>
<dbReference type="PANTHER" id="PTHR37614">
    <property type="entry name" value="OS02G0121400 PROTEIN"/>
    <property type="match status" value="1"/>
</dbReference>
<dbReference type="AlphaFoldDB" id="A0A2R6R008"/>
<evidence type="ECO:0000256" key="1">
    <source>
        <dbReference type="SAM" id="MobiDB-lite"/>
    </source>
</evidence>
<feature type="compositionally biased region" description="Polar residues" evidence="1">
    <location>
        <begin position="94"/>
        <end position="103"/>
    </location>
</feature>
<organism evidence="2 3">
    <name type="scientific">Actinidia chinensis var. chinensis</name>
    <name type="common">Chinese soft-hair kiwi</name>
    <dbReference type="NCBI Taxonomy" id="1590841"/>
    <lineage>
        <taxon>Eukaryota</taxon>
        <taxon>Viridiplantae</taxon>
        <taxon>Streptophyta</taxon>
        <taxon>Embryophyta</taxon>
        <taxon>Tracheophyta</taxon>
        <taxon>Spermatophyta</taxon>
        <taxon>Magnoliopsida</taxon>
        <taxon>eudicotyledons</taxon>
        <taxon>Gunneridae</taxon>
        <taxon>Pentapetalae</taxon>
        <taxon>asterids</taxon>
        <taxon>Ericales</taxon>
        <taxon>Actinidiaceae</taxon>
        <taxon>Actinidia</taxon>
    </lineage>
</organism>
<name>A0A2R6R008_ACTCC</name>
<evidence type="ECO:0000313" key="2">
    <source>
        <dbReference type="EMBL" id="PSS17961.1"/>
    </source>
</evidence>
<dbReference type="OrthoDB" id="10445889at2759"/>